<reference evidence="1" key="1">
    <citation type="submission" date="2015-06" db="EMBL/GenBank/DDBJ databases">
        <authorList>
            <person name="Hoefler B.C."/>
            <person name="Straight P.D."/>
        </authorList>
    </citation>
    <scope>NUCLEOTIDE SEQUENCE</scope>
</reference>
<dbReference type="EMBL" id="GDHF01001140">
    <property type="protein sequence ID" value="JAI51174.1"/>
    <property type="molecule type" value="Transcribed_RNA"/>
</dbReference>
<gene>
    <name evidence="1" type="primary">Cggbp1_1</name>
    <name evidence="2" type="synonym">Cggbp1_0</name>
    <name evidence="1" type="ORF">c0_g1_i5</name>
    <name evidence="2" type="ORF">c0_g1_i6</name>
</gene>
<proteinExistence type="predicted"/>
<dbReference type="GO" id="GO:0005634">
    <property type="term" value="C:nucleus"/>
    <property type="evidence" value="ECO:0007669"/>
    <property type="project" value="InterPro"/>
</dbReference>
<dbReference type="EMBL" id="GDHF01002203">
    <property type="protein sequence ID" value="JAI50111.1"/>
    <property type="molecule type" value="Transcribed_RNA"/>
</dbReference>
<sequence>MASQYEGILRTDKSVLFCIYCNCSITGGKTFNVKQHFETHKHKLCVERRSEKTESQLLLNKYNTFSKDFCKIFLSANIPLEKARHPSVIEFLGKHTNKTVPSVTNLRLKYVPALY</sequence>
<organism evidence="1">
    <name type="scientific">Bactrocera latifrons</name>
    <name type="common">Malaysian fruit fly</name>
    <name type="synonym">Chaetodacus latifrons</name>
    <dbReference type="NCBI Taxonomy" id="174628"/>
    <lineage>
        <taxon>Eukaryota</taxon>
        <taxon>Metazoa</taxon>
        <taxon>Ecdysozoa</taxon>
        <taxon>Arthropoda</taxon>
        <taxon>Hexapoda</taxon>
        <taxon>Insecta</taxon>
        <taxon>Pterygota</taxon>
        <taxon>Neoptera</taxon>
        <taxon>Endopterygota</taxon>
        <taxon>Diptera</taxon>
        <taxon>Brachycera</taxon>
        <taxon>Muscomorpha</taxon>
        <taxon>Tephritoidea</taxon>
        <taxon>Tephritidae</taxon>
        <taxon>Bactrocera</taxon>
        <taxon>Bactrocera</taxon>
    </lineage>
</organism>
<protein>
    <submittedName>
        <fullName evidence="1">CGG triplet repeat-binding protein 1</fullName>
    </submittedName>
</protein>
<dbReference type="InterPro" id="IPR033375">
    <property type="entry name" value="Cggbp1"/>
</dbReference>
<dbReference type="GO" id="GO:0003690">
    <property type="term" value="F:double-stranded DNA binding"/>
    <property type="evidence" value="ECO:0007669"/>
    <property type="project" value="InterPro"/>
</dbReference>
<evidence type="ECO:0000313" key="1">
    <source>
        <dbReference type="EMBL" id="JAI50111.1"/>
    </source>
</evidence>
<accession>A0A0K8WG17</accession>
<dbReference type="PANTHER" id="PTHR32344:SF1">
    <property type="entry name" value="U1-TYPE DOMAIN-CONTAINING PROTEIN"/>
    <property type="match status" value="1"/>
</dbReference>
<dbReference type="GO" id="GO:0006357">
    <property type="term" value="P:regulation of transcription by RNA polymerase II"/>
    <property type="evidence" value="ECO:0007669"/>
    <property type="project" value="InterPro"/>
</dbReference>
<dbReference type="AlphaFoldDB" id="A0A0K8WG17"/>
<evidence type="ECO:0000313" key="2">
    <source>
        <dbReference type="EMBL" id="JAI51174.1"/>
    </source>
</evidence>
<dbReference type="PANTHER" id="PTHR32344">
    <property type="entry name" value="U1-TYPE DOMAIN-CONTAINING PROTEIN"/>
    <property type="match status" value="1"/>
</dbReference>
<name>A0A0K8WG17_BACLA</name>